<comment type="similarity">
    <text evidence="3">Belongs to the class-III pyridoxal-phosphate-dependent aminotransferase family.</text>
</comment>
<name>A0A7X4LK33_9VIBR</name>
<keyword evidence="5" id="KW-1185">Reference proteome</keyword>
<dbReference type="EMBL" id="WEKT01000009">
    <property type="protein sequence ID" value="MZI93072.1"/>
    <property type="molecule type" value="Genomic_DNA"/>
</dbReference>
<gene>
    <name evidence="4" type="ORF">F9817_07655</name>
</gene>
<dbReference type="AlphaFoldDB" id="A0A7X4LK33"/>
<proteinExistence type="inferred from homology"/>
<dbReference type="Pfam" id="PF00202">
    <property type="entry name" value="Aminotran_3"/>
    <property type="match status" value="1"/>
</dbReference>
<dbReference type="InterPro" id="IPR049704">
    <property type="entry name" value="Aminotrans_3_PPA_site"/>
</dbReference>
<dbReference type="InterPro" id="IPR005814">
    <property type="entry name" value="Aminotrans_3"/>
</dbReference>
<accession>A0A7X4LK33</accession>
<dbReference type="PANTHER" id="PTHR43713:SF3">
    <property type="entry name" value="GLUTAMATE-1-SEMIALDEHYDE 2,1-AMINOMUTASE 1, CHLOROPLASTIC-RELATED"/>
    <property type="match status" value="1"/>
</dbReference>
<evidence type="ECO:0000256" key="3">
    <source>
        <dbReference type="RuleBase" id="RU003560"/>
    </source>
</evidence>
<evidence type="ECO:0000313" key="4">
    <source>
        <dbReference type="EMBL" id="MZI93072.1"/>
    </source>
</evidence>
<dbReference type="InterPro" id="IPR015421">
    <property type="entry name" value="PyrdxlP-dep_Trfase_major"/>
</dbReference>
<dbReference type="SUPFAM" id="SSF53383">
    <property type="entry name" value="PLP-dependent transferases"/>
    <property type="match status" value="1"/>
</dbReference>
<evidence type="ECO:0000256" key="1">
    <source>
        <dbReference type="ARBA" id="ARBA00001933"/>
    </source>
</evidence>
<dbReference type="PANTHER" id="PTHR43713">
    <property type="entry name" value="GLUTAMATE-1-SEMIALDEHYDE 2,1-AMINOMUTASE"/>
    <property type="match status" value="1"/>
</dbReference>
<keyword evidence="4" id="KW-0032">Aminotransferase</keyword>
<protein>
    <submittedName>
        <fullName evidence="4">Aminotransferase class III-fold pyridoxal phosphate-dependent enzyme</fullName>
    </submittedName>
</protein>
<dbReference type="Gene3D" id="3.90.1150.10">
    <property type="entry name" value="Aspartate Aminotransferase, domain 1"/>
    <property type="match status" value="1"/>
</dbReference>
<comment type="cofactor">
    <cofactor evidence="1">
        <name>pyridoxal 5'-phosphate</name>
        <dbReference type="ChEBI" id="CHEBI:597326"/>
    </cofactor>
</comment>
<evidence type="ECO:0000256" key="2">
    <source>
        <dbReference type="ARBA" id="ARBA00022898"/>
    </source>
</evidence>
<comment type="caution">
    <text evidence="4">The sequence shown here is derived from an EMBL/GenBank/DDBJ whole genome shotgun (WGS) entry which is preliminary data.</text>
</comment>
<dbReference type="GO" id="GO:0008483">
    <property type="term" value="F:transaminase activity"/>
    <property type="evidence" value="ECO:0007669"/>
    <property type="project" value="UniProtKB-KW"/>
</dbReference>
<reference evidence="4 5" key="1">
    <citation type="submission" date="2019-10" db="EMBL/GenBank/DDBJ databases">
        <title>Vibrio sp. nov. isolated from a shrimp pond.</title>
        <authorList>
            <person name="Gomez-Gil B."/>
            <person name="Enciso-Ibarra J."/>
            <person name="Enciso-Ibarra K."/>
            <person name="Bolan-Mejia C."/>
        </authorList>
    </citation>
    <scope>NUCLEOTIDE SEQUENCE [LARGE SCALE GENOMIC DNA]</scope>
    <source>
        <strain evidence="4 5">CAIM 722</strain>
    </source>
</reference>
<sequence length="409" mass="45767">MSNRKLVKHDELKDRAQMVIPGGMYGHLNSASLPSNYPQFFKKASGCRMWDVDDNEYIDYMCGYGANLLGYNHCEVEAAALGQKMMADTLTGPTELIVSLAEKLVSMISHADWAMFSKNGADGNNIAMMLARAYKGKKTILVARGAYHGSANWNTPVLVGITKEDRANIIYFEYNDPQSLHDAFAQANGDVAGIFATPFRHETFEDQFFPDVEYAKLARQLCDEHDAILIVDEVRTGFRVARDTLWSQMGVQPDISTWGKALSNGYPISALCANNKLRDAATKIFVTGTYWFSAVPMAAALATLNIIENTSYLEHIYAMATMLREGITKQAEQYDFELHQTGPVAMPQMLFANDPKAQLGFKWTSELIEQGVYFHPYHNMFISAAHKKSDIEATLYATEQAFIKLACYR</sequence>
<dbReference type="InterPro" id="IPR015422">
    <property type="entry name" value="PyrdxlP-dep_Trfase_small"/>
</dbReference>
<dbReference type="PROSITE" id="PS00600">
    <property type="entry name" value="AA_TRANSFER_CLASS_3"/>
    <property type="match status" value="1"/>
</dbReference>
<evidence type="ECO:0000313" key="5">
    <source>
        <dbReference type="Proteomes" id="UP000462621"/>
    </source>
</evidence>
<dbReference type="GO" id="GO:0030170">
    <property type="term" value="F:pyridoxal phosphate binding"/>
    <property type="evidence" value="ECO:0007669"/>
    <property type="project" value="InterPro"/>
</dbReference>
<organism evidence="4 5">
    <name type="scientific">Vibrio eleionomae</name>
    <dbReference type="NCBI Taxonomy" id="2653505"/>
    <lineage>
        <taxon>Bacteria</taxon>
        <taxon>Pseudomonadati</taxon>
        <taxon>Pseudomonadota</taxon>
        <taxon>Gammaproteobacteria</taxon>
        <taxon>Vibrionales</taxon>
        <taxon>Vibrionaceae</taxon>
        <taxon>Vibrio</taxon>
    </lineage>
</organism>
<keyword evidence="4" id="KW-0808">Transferase</keyword>
<keyword evidence="2 3" id="KW-0663">Pyridoxal phosphate</keyword>
<dbReference type="RefSeq" id="WP_161154369.1">
    <property type="nucleotide sequence ID" value="NZ_WEKT01000009.1"/>
</dbReference>
<dbReference type="InterPro" id="IPR015424">
    <property type="entry name" value="PyrdxlP-dep_Trfase"/>
</dbReference>
<dbReference type="Proteomes" id="UP000462621">
    <property type="component" value="Unassembled WGS sequence"/>
</dbReference>
<dbReference type="Gene3D" id="3.40.640.10">
    <property type="entry name" value="Type I PLP-dependent aspartate aminotransferase-like (Major domain)"/>
    <property type="match status" value="1"/>
</dbReference>